<name>A0A078MH96_9PSED</name>
<dbReference type="AlphaFoldDB" id="A0A078MH96"/>
<organism evidence="4">
    <name type="scientific">Pseudomonas saudimassiliensis</name>
    <dbReference type="NCBI Taxonomy" id="1461581"/>
    <lineage>
        <taxon>Bacteria</taxon>
        <taxon>Pseudomonadati</taxon>
        <taxon>Pseudomonadota</taxon>
        <taxon>Gammaproteobacteria</taxon>
        <taxon>Pseudomonadales</taxon>
        <taxon>Pseudomonadaceae</taxon>
        <taxon>Pseudomonas</taxon>
    </lineage>
</organism>
<dbReference type="InterPro" id="IPR012340">
    <property type="entry name" value="NA-bd_OB-fold"/>
</dbReference>
<dbReference type="NCBIfam" id="NF006039">
    <property type="entry name" value="PRK08182.1"/>
    <property type="match status" value="1"/>
</dbReference>
<sequence length="159" mass="17713">MSTHFEGEGNIGSDPQVKVFPTSDNSPPRGILRLNVFFDNPVAVGEGNFEDRGGFWAPVEISRDADTCEQWSQLYQRGMRVMVAGRMIRDQWTGVNNEERSAMKVRARSVGILPYRIDEVVMAQKSSVSDQVVQPSEPLEPAVPEDSFMENEGSCLTSE</sequence>
<dbReference type="Gene3D" id="2.40.50.140">
    <property type="entry name" value="Nucleic acid-binding proteins"/>
    <property type="match status" value="1"/>
</dbReference>
<proteinExistence type="predicted"/>
<dbReference type="Pfam" id="PF00436">
    <property type="entry name" value="SSB"/>
    <property type="match status" value="1"/>
</dbReference>
<feature type="region of interest" description="Disordered" evidence="3">
    <location>
        <begin position="127"/>
        <end position="159"/>
    </location>
</feature>
<feature type="region of interest" description="Disordered" evidence="3">
    <location>
        <begin position="1"/>
        <end position="24"/>
    </location>
</feature>
<dbReference type="SUPFAM" id="SSF50249">
    <property type="entry name" value="Nucleic acid-binding proteins"/>
    <property type="match status" value="1"/>
</dbReference>
<dbReference type="PROSITE" id="PS50935">
    <property type="entry name" value="SSB"/>
    <property type="match status" value="1"/>
</dbReference>
<dbReference type="EMBL" id="LM997413">
    <property type="protein sequence ID" value="CEA04066.1"/>
    <property type="molecule type" value="Genomic_DNA"/>
</dbReference>
<dbReference type="PATRIC" id="fig|1461581.3.peg.1311"/>
<evidence type="ECO:0000256" key="2">
    <source>
        <dbReference type="PROSITE-ProRule" id="PRU00252"/>
    </source>
</evidence>
<dbReference type="OrthoDB" id="4427276at2"/>
<dbReference type="InterPro" id="IPR000424">
    <property type="entry name" value="Primosome_PriB/ssb"/>
</dbReference>
<dbReference type="EMBL" id="LK391969">
    <property type="protein sequence ID" value="CEF26404.1"/>
    <property type="molecule type" value="Genomic_DNA"/>
</dbReference>
<evidence type="ECO:0000256" key="3">
    <source>
        <dbReference type="SAM" id="MobiDB-lite"/>
    </source>
</evidence>
<evidence type="ECO:0000313" key="4">
    <source>
        <dbReference type="EMBL" id="CEA04066.1"/>
    </source>
</evidence>
<keyword evidence="1 2" id="KW-0238">DNA-binding</keyword>
<protein>
    <submittedName>
        <fullName evidence="4">Single-stranded DNA-binding protein</fullName>
    </submittedName>
</protein>
<dbReference type="GO" id="GO:0003697">
    <property type="term" value="F:single-stranded DNA binding"/>
    <property type="evidence" value="ECO:0007669"/>
    <property type="project" value="InterPro"/>
</dbReference>
<accession>A0A078MH96</accession>
<evidence type="ECO:0000256" key="1">
    <source>
        <dbReference type="ARBA" id="ARBA00023125"/>
    </source>
</evidence>
<dbReference type="CDD" id="cd04496">
    <property type="entry name" value="SSB_OBF"/>
    <property type="match status" value="1"/>
</dbReference>
<dbReference type="RefSeq" id="WP_044498956.1">
    <property type="nucleotide sequence ID" value="NZ_LK391969.1"/>
</dbReference>
<gene>
    <name evidence="4" type="ORF">BN1049_01333</name>
</gene>
<reference evidence="4" key="1">
    <citation type="submission" date="2014-07" db="EMBL/GenBank/DDBJ databases">
        <authorList>
            <person name="Urmite Genomes Urmite Genomes"/>
        </authorList>
    </citation>
    <scope>NUCLEOTIDE SEQUENCE</scope>
    <source>
        <strain evidence="4">12M76_air</strain>
    </source>
</reference>